<dbReference type="GO" id="GO:0005524">
    <property type="term" value="F:ATP binding"/>
    <property type="evidence" value="ECO:0007669"/>
    <property type="project" value="UniProtKB-KW"/>
</dbReference>
<dbReference type="FunFam" id="3.40.50.300:FF:000006">
    <property type="entry name" value="DNA-binding transcriptional regulator NtrC"/>
    <property type="match status" value="1"/>
</dbReference>
<dbReference type="InterPro" id="IPR002078">
    <property type="entry name" value="Sigma_54_int"/>
</dbReference>
<dbReference type="SUPFAM" id="SSF46689">
    <property type="entry name" value="Homeodomain-like"/>
    <property type="match status" value="1"/>
</dbReference>
<proteinExistence type="predicted"/>
<dbReference type="InterPro" id="IPR009057">
    <property type="entry name" value="Homeodomain-like_sf"/>
</dbReference>
<dbReference type="PANTHER" id="PTHR32071">
    <property type="entry name" value="TRANSCRIPTIONAL REGULATORY PROTEIN"/>
    <property type="match status" value="1"/>
</dbReference>
<dbReference type="PROSITE" id="PS00676">
    <property type="entry name" value="SIGMA54_INTERACT_2"/>
    <property type="match status" value="1"/>
</dbReference>
<name>A0A1H6FE08_9GAMM</name>
<evidence type="ECO:0000313" key="8">
    <source>
        <dbReference type="Proteomes" id="UP000236724"/>
    </source>
</evidence>
<dbReference type="AlphaFoldDB" id="A0A1H6FE08"/>
<dbReference type="InterPro" id="IPR011006">
    <property type="entry name" value="CheY-like_superfamily"/>
</dbReference>
<gene>
    <name evidence="7" type="primary">luxO_1</name>
    <name evidence="7" type="ORF">MBHS_03130</name>
</gene>
<dbReference type="RefSeq" id="WP_177428519.1">
    <property type="nucleotide sequence ID" value="NZ_FMSV02000528.1"/>
</dbReference>
<dbReference type="InterPro" id="IPR025943">
    <property type="entry name" value="Sigma_54_int_dom_ATP-bd_2"/>
</dbReference>
<evidence type="ECO:0000256" key="4">
    <source>
        <dbReference type="ARBA" id="ARBA00023125"/>
    </source>
</evidence>
<dbReference type="GO" id="GO:0043565">
    <property type="term" value="F:sequence-specific DNA binding"/>
    <property type="evidence" value="ECO:0007669"/>
    <property type="project" value="InterPro"/>
</dbReference>
<protein>
    <submittedName>
        <fullName evidence="7">Regulatory protein LuxO</fullName>
    </submittedName>
</protein>
<dbReference type="InterPro" id="IPR027417">
    <property type="entry name" value="P-loop_NTPase"/>
</dbReference>
<evidence type="ECO:0000256" key="3">
    <source>
        <dbReference type="ARBA" id="ARBA00023015"/>
    </source>
</evidence>
<dbReference type="SMART" id="SM00382">
    <property type="entry name" value="AAA"/>
    <property type="match status" value="1"/>
</dbReference>
<dbReference type="EMBL" id="FMSV02000528">
    <property type="protein sequence ID" value="SEH07255.1"/>
    <property type="molecule type" value="Genomic_DNA"/>
</dbReference>
<evidence type="ECO:0000256" key="1">
    <source>
        <dbReference type="ARBA" id="ARBA00022741"/>
    </source>
</evidence>
<feature type="domain" description="Sigma-54 factor interaction" evidence="6">
    <location>
        <begin position="152"/>
        <end position="381"/>
    </location>
</feature>
<dbReference type="PROSITE" id="PS50045">
    <property type="entry name" value="SIGMA54_INTERACT_4"/>
    <property type="match status" value="1"/>
</dbReference>
<evidence type="ECO:0000256" key="5">
    <source>
        <dbReference type="ARBA" id="ARBA00023163"/>
    </source>
</evidence>
<dbReference type="InterPro" id="IPR002197">
    <property type="entry name" value="HTH_Fis"/>
</dbReference>
<sequence>MDKINLNRTSRQNVDILLIEAETMGTQPNACFDGLSDISWSVVRVNQLNNALSVLATQSPRLVLLALEQLQAHESEFAASLKKYMPALVLFGCVEQKIAHWAKKYQALDFIEYPFGTERLVMTIHNALRHQTLIELENTYQQGVSRDHYHDFIGASIAMQTIYRIIDQVATSKAPVFITGESGTGKELCAQAIHAESRRKEQPFIAINCAAIPENLLESEIFGHVKGAFTGAHQNRQGAASQAHKGTLFLDEIADMPLDSQRKLLRFIQTGQFQKIGNSQVETVDVRFICATNHDIDKDVHEGKFREDLYYRLNVVPIRLPALHKRDNDILMISQYFLEQYSRQEQKSFIGFNPETAYLLHQYHWPGNVRQLQNVIHNTVVLNDGRYMTPDMLPEPLNQLPGSDNINLADNHFSEILDSRPESHYPVSQQIRPLWQMEKECIETALKACDGDISRAAIFLEIDASTIYRKLRQWKAGKQKQHKRKKIASKVTG</sequence>
<keyword evidence="8" id="KW-1185">Reference proteome</keyword>
<dbReference type="SUPFAM" id="SSF52172">
    <property type="entry name" value="CheY-like"/>
    <property type="match status" value="1"/>
</dbReference>
<dbReference type="Gene3D" id="1.10.10.60">
    <property type="entry name" value="Homeodomain-like"/>
    <property type="match status" value="1"/>
</dbReference>
<keyword evidence="5" id="KW-0804">Transcription</keyword>
<dbReference type="CDD" id="cd00009">
    <property type="entry name" value="AAA"/>
    <property type="match status" value="1"/>
</dbReference>
<dbReference type="PANTHER" id="PTHR32071:SF117">
    <property type="entry name" value="PTS-DEPENDENT DIHYDROXYACETONE KINASE OPERON REGULATORY PROTEIN-RELATED"/>
    <property type="match status" value="1"/>
</dbReference>
<dbReference type="Pfam" id="PF02954">
    <property type="entry name" value="HTH_8"/>
    <property type="match status" value="1"/>
</dbReference>
<dbReference type="InterPro" id="IPR058031">
    <property type="entry name" value="AAA_lid_NorR"/>
</dbReference>
<dbReference type="Proteomes" id="UP000236724">
    <property type="component" value="Unassembled WGS sequence"/>
</dbReference>
<dbReference type="InterPro" id="IPR003593">
    <property type="entry name" value="AAA+_ATPase"/>
</dbReference>
<dbReference type="SUPFAM" id="SSF52540">
    <property type="entry name" value="P-loop containing nucleoside triphosphate hydrolases"/>
    <property type="match status" value="1"/>
</dbReference>
<accession>A0A1H6FE08</accession>
<organism evidence="7 8">
    <name type="scientific">Candidatus Venteria ishoeyi</name>
    <dbReference type="NCBI Taxonomy" id="1899563"/>
    <lineage>
        <taxon>Bacteria</taxon>
        <taxon>Pseudomonadati</taxon>
        <taxon>Pseudomonadota</taxon>
        <taxon>Gammaproteobacteria</taxon>
        <taxon>Thiotrichales</taxon>
        <taxon>Thiotrichaceae</taxon>
        <taxon>Venteria</taxon>
    </lineage>
</organism>
<dbReference type="Gene3D" id="1.10.8.60">
    <property type="match status" value="1"/>
</dbReference>
<dbReference type="Pfam" id="PF25601">
    <property type="entry name" value="AAA_lid_14"/>
    <property type="match status" value="1"/>
</dbReference>
<dbReference type="PROSITE" id="PS00688">
    <property type="entry name" value="SIGMA54_INTERACT_3"/>
    <property type="match status" value="1"/>
</dbReference>
<reference evidence="7 8" key="1">
    <citation type="submission" date="2016-10" db="EMBL/GenBank/DDBJ databases">
        <authorList>
            <person name="de Groot N.N."/>
        </authorList>
    </citation>
    <scope>NUCLEOTIDE SEQUENCE [LARGE SCALE GENOMIC DNA]</scope>
    <source>
        <strain evidence="7">MBHS1</strain>
    </source>
</reference>
<dbReference type="Pfam" id="PF00158">
    <property type="entry name" value="Sigma54_activat"/>
    <property type="match status" value="1"/>
</dbReference>
<keyword evidence="4" id="KW-0238">DNA-binding</keyword>
<keyword evidence="3" id="KW-0805">Transcription regulation</keyword>
<dbReference type="InterPro" id="IPR025944">
    <property type="entry name" value="Sigma_54_int_dom_CS"/>
</dbReference>
<evidence type="ECO:0000256" key="2">
    <source>
        <dbReference type="ARBA" id="ARBA00022840"/>
    </source>
</evidence>
<evidence type="ECO:0000313" key="7">
    <source>
        <dbReference type="EMBL" id="SEH07255.1"/>
    </source>
</evidence>
<evidence type="ECO:0000259" key="6">
    <source>
        <dbReference type="PROSITE" id="PS50045"/>
    </source>
</evidence>
<keyword evidence="1" id="KW-0547">Nucleotide-binding</keyword>
<dbReference type="GO" id="GO:0006355">
    <property type="term" value="P:regulation of DNA-templated transcription"/>
    <property type="evidence" value="ECO:0007669"/>
    <property type="project" value="InterPro"/>
</dbReference>
<dbReference type="Gene3D" id="3.40.50.300">
    <property type="entry name" value="P-loop containing nucleotide triphosphate hydrolases"/>
    <property type="match status" value="1"/>
</dbReference>
<keyword evidence="2" id="KW-0067">ATP-binding</keyword>
<dbReference type="Gene3D" id="3.40.50.2300">
    <property type="match status" value="1"/>
</dbReference>